<evidence type="ECO:0000256" key="2">
    <source>
        <dbReference type="ARBA" id="ARBA00023125"/>
    </source>
</evidence>
<keyword evidence="1" id="KW-0805">Transcription regulation</keyword>
<dbReference type="Gene3D" id="1.10.357.10">
    <property type="entry name" value="Tetracycline Repressor, domain 2"/>
    <property type="match status" value="1"/>
</dbReference>
<gene>
    <name evidence="6" type="ORF">NBH00_20345</name>
</gene>
<evidence type="ECO:0000256" key="1">
    <source>
        <dbReference type="ARBA" id="ARBA00023015"/>
    </source>
</evidence>
<dbReference type="PROSITE" id="PS50977">
    <property type="entry name" value="HTH_TETR_2"/>
    <property type="match status" value="1"/>
</dbReference>
<feature type="DNA-binding region" description="H-T-H motif" evidence="4">
    <location>
        <begin position="41"/>
        <end position="60"/>
    </location>
</feature>
<keyword evidence="2 4" id="KW-0238">DNA-binding</keyword>
<keyword evidence="7" id="KW-1185">Reference proteome</keyword>
<evidence type="ECO:0000313" key="7">
    <source>
        <dbReference type="Proteomes" id="UP001056035"/>
    </source>
</evidence>
<dbReference type="InterPro" id="IPR050109">
    <property type="entry name" value="HTH-type_TetR-like_transc_reg"/>
</dbReference>
<proteinExistence type="predicted"/>
<keyword evidence="3" id="KW-0804">Transcription</keyword>
<name>A0ABY5DNS5_9ACTN</name>
<reference evidence="6 7" key="1">
    <citation type="submission" date="2022-06" db="EMBL/GenBank/DDBJ databases">
        <title>Paraconexibacter antarcticus.</title>
        <authorList>
            <person name="Kim C.S."/>
        </authorList>
    </citation>
    <scope>NUCLEOTIDE SEQUENCE [LARGE SCALE GENOMIC DNA]</scope>
    <source>
        <strain evidence="6 7">02-257</strain>
    </source>
</reference>
<dbReference type="Pfam" id="PF21313">
    <property type="entry name" value="EthR_C"/>
    <property type="match status" value="1"/>
</dbReference>
<dbReference type="InterPro" id="IPR001647">
    <property type="entry name" value="HTH_TetR"/>
</dbReference>
<protein>
    <submittedName>
        <fullName evidence="6">TetR/AcrR family transcriptional regulator</fullName>
    </submittedName>
</protein>
<sequence length="212" mass="23576">MPAASRATGRSRDDRRRSITDALLVEVEQILAAGETYAEISVERLITAINISRSTFYVYFEDKGSLLLALAEDVVSQLNIAARAWWDLPANVDRDTLEKVMRGIFKTYRRHAYIWSALVDGAAYDPRVRASFRQVADGSIAGLEQHIRHGQKAGTIRAELDPHRTAAWLTWMTERGLHQLASDAKPAEMARLAKAQTAIVWHTLYDGVGAGA</sequence>
<dbReference type="SUPFAM" id="SSF46689">
    <property type="entry name" value="Homeodomain-like"/>
    <property type="match status" value="1"/>
</dbReference>
<dbReference type="EMBL" id="CP098502">
    <property type="protein sequence ID" value="UTI63681.1"/>
    <property type="molecule type" value="Genomic_DNA"/>
</dbReference>
<dbReference type="InterPro" id="IPR036271">
    <property type="entry name" value="Tet_transcr_reg_TetR-rel_C_sf"/>
</dbReference>
<dbReference type="PANTHER" id="PTHR30055:SF234">
    <property type="entry name" value="HTH-TYPE TRANSCRIPTIONAL REGULATOR BETI"/>
    <property type="match status" value="1"/>
</dbReference>
<evidence type="ECO:0000259" key="5">
    <source>
        <dbReference type="PROSITE" id="PS50977"/>
    </source>
</evidence>
<dbReference type="RefSeq" id="WP_254570405.1">
    <property type="nucleotide sequence ID" value="NZ_CP098502.1"/>
</dbReference>
<dbReference type="InterPro" id="IPR009057">
    <property type="entry name" value="Homeodomain-like_sf"/>
</dbReference>
<dbReference type="SUPFAM" id="SSF48498">
    <property type="entry name" value="Tetracyclin repressor-like, C-terminal domain"/>
    <property type="match status" value="1"/>
</dbReference>
<evidence type="ECO:0000256" key="3">
    <source>
        <dbReference type="ARBA" id="ARBA00023163"/>
    </source>
</evidence>
<dbReference type="PANTHER" id="PTHR30055">
    <property type="entry name" value="HTH-TYPE TRANSCRIPTIONAL REGULATOR RUTR"/>
    <property type="match status" value="1"/>
</dbReference>
<dbReference type="Gene3D" id="1.10.10.60">
    <property type="entry name" value="Homeodomain-like"/>
    <property type="match status" value="1"/>
</dbReference>
<feature type="domain" description="HTH tetR-type" evidence="5">
    <location>
        <begin position="18"/>
        <end position="78"/>
    </location>
</feature>
<dbReference type="Proteomes" id="UP001056035">
    <property type="component" value="Chromosome"/>
</dbReference>
<evidence type="ECO:0000256" key="4">
    <source>
        <dbReference type="PROSITE-ProRule" id="PRU00335"/>
    </source>
</evidence>
<organism evidence="6 7">
    <name type="scientific">Paraconexibacter antarcticus</name>
    <dbReference type="NCBI Taxonomy" id="2949664"/>
    <lineage>
        <taxon>Bacteria</taxon>
        <taxon>Bacillati</taxon>
        <taxon>Actinomycetota</taxon>
        <taxon>Thermoleophilia</taxon>
        <taxon>Solirubrobacterales</taxon>
        <taxon>Paraconexibacteraceae</taxon>
        <taxon>Paraconexibacter</taxon>
    </lineage>
</organism>
<accession>A0ABY5DNS5</accession>
<dbReference type="InterPro" id="IPR049397">
    <property type="entry name" value="EthR_C"/>
</dbReference>
<evidence type="ECO:0000313" key="6">
    <source>
        <dbReference type="EMBL" id="UTI63681.1"/>
    </source>
</evidence>